<reference evidence="1 2" key="1">
    <citation type="journal article" date="2018" name="Front. Plant Sci.">
        <title>Red Clover (Trifolium pratense) and Zigzag Clover (T. medium) - A Picture of Genomic Similarities and Differences.</title>
        <authorList>
            <person name="Dluhosova J."/>
            <person name="Istvanek J."/>
            <person name="Nedelnik J."/>
            <person name="Repkova J."/>
        </authorList>
    </citation>
    <scope>NUCLEOTIDE SEQUENCE [LARGE SCALE GENOMIC DNA]</scope>
    <source>
        <strain evidence="2">cv. 10/8</strain>
        <tissue evidence="1">Leaf</tissue>
    </source>
</reference>
<name>A0A392TNA8_9FABA</name>
<comment type="caution">
    <text evidence="1">The sequence shown here is derived from an EMBL/GenBank/DDBJ whole genome shotgun (WGS) entry which is preliminary data.</text>
</comment>
<protein>
    <submittedName>
        <fullName evidence="1">Uncharacterized protein</fullName>
    </submittedName>
</protein>
<accession>A0A392TNA8</accession>
<proteinExistence type="predicted"/>
<sequence>MADGLKDTLAKLELVTLFALKCVECTWECN</sequence>
<evidence type="ECO:0000313" key="1">
    <source>
        <dbReference type="EMBL" id="MCI61385.1"/>
    </source>
</evidence>
<evidence type="ECO:0000313" key="2">
    <source>
        <dbReference type="Proteomes" id="UP000265520"/>
    </source>
</evidence>
<dbReference type="Proteomes" id="UP000265520">
    <property type="component" value="Unassembled WGS sequence"/>
</dbReference>
<keyword evidence="2" id="KW-1185">Reference proteome</keyword>
<dbReference type="EMBL" id="LXQA010598960">
    <property type="protein sequence ID" value="MCI61385.1"/>
    <property type="molecule type" value="Genomic_DNA"/>
</dbReference>
<dbReference type="AlphaFoldDB" id="A0A392TNA8"/>
<organism evidence="1 2">
    <name type="scientific">Trifolium medium</name>
    <dbReference type="NCBI Taxonomy" id="97028"/>
    <lineage>
        <taxon>Eukaryota</taxon>
        <taxon>Viridiplantae</taxon>
        <taxon>Streptophyta</taxon>
        <taxon>Embryophyta</taxon>
        <taxon>Tracheophyta</taxon>
        <taxon>Spermatophyta</taxon>
        <taxon>Magnoliopsida</taxon>
        <taxon>eudicotyledons</taxon>
        <taxon>Gunneridae</taxon>
        <taxon>Pentapetalae</taxon>
        <taxon>rosids</taxon>
        <taxon>fabids</taxon>
        <taxon>Fabales</taxon>
        <taxon>Fabaceae</taxon>
        <taxon>Papilionoideae</taxon>
        <taxon>50 kb inversion clade</taxon>
        <taxon>NPAAA clade</taxon>
        <taxon>Hologalegina</taxon>
        <taxon>IRL clade</taxon>
        <taxon>Trifolieae</taxon>
        <taxon>Trifolium</taxon>
    </lineage>
</organism>